<evidence type="ECO:0000256" key="3">
    <source>
        <dbReference type="ARBA" id="ARBA00022692"/>
    </source>
</evidence>
<feature type="transmembrane region" description="Helical" evidence="6">
    <location>
        <begin position="123"/>
        <end position="143"/>
    </location>
</feature>
<dbReference type="GO" id="GO:0016020">
    <property type="term" value="C:membrane"/>
    <property type="evidence" value="ECO:0007669"/>
    <property type="project" value="UniProtKB-SubCell"/>
</dbReference>
<evidence type="ECO:0000256" key="2">
    <source>
        <dbReference type="ARBA" id="ARBA00009025"/>
    </source>
</evidence>
<evidence type="ECO:0000256" key="1">
    <source>
        <dbReference type="ARBA" id="ARBA00004141"/>
    </source>
</evidence>
<feature type="domain" description="NADH:quinone oxidoreductase/Mrp antiporter transmembrane" evidence="7">
    <location>
        <begin position="119"/>
        <end position="414"/>
    </location>
</feature>
<dbReference type="EMBL" id="UINC01015968">
    <property type="protein sequence ID" value="SVA66843.1"/>
    <property type="molecule type" value="Genomic_DNA"/>
</dbReference>
<keyword evidence="4 6" id="KW-1133">Transmembrane helix</keyword>
<comment type="subcellular location">
    <subcellularLocation>
        <location evidence="1">Membrane</location>
        <topology evidence="1">Multi-pass membrane protein</topology>
    </subcellularLocation>
</comment>
<feature type="transmembrane region" description="Helical" evidence="6">
    <location>
        <begin position="239"/>
        <end position="262"/>
    </location>
</feature>
<feature type="transmembrane region" description="Helical" evidence="6">
    <location>
        <begin position="328"/>
        <end position="346"/>
    </location>
</feature>
<protein>
    <recommendedName>
        <fullName evidence="7">NADH:quinone oxidoreductase/Mrp antiporter transmembrane domain-containing protein</fullName>
    </recommendedName>
</protein>
<dbReference type="GO" id="GO:0008137">
    <property type="term" value="F:NADH dehydrogenase (ubiquinone) activity"/>
    <property type="evidence" value="ECO:0007669"/>
    <property type="project" value="InterPro"/>
</dbReference>
<dbReference type="InterPro" id="IPR010227">
    <property type="entry name" value="NADH_Q_OxRdtase_chainM/4"/>
</dbReference>
<proteinExistence type="inferred from homology"/>
<dbReference type="PANTHER" id="PTHR43507:SF1">
    <property type="entry name" value="NADH-UBIQUINONE OXIDOREDUCTASE CHAIN 4"/>
    <property type="match status" value="1"/>
</dbReference>
<feature type="transmembrane region" description="Helical" evidence="6">
    <location>
        <begin position="100"/>
        <end position="117"/>
    </location>
</feature>
<dbReference type="PANTHER" id="PTHR43507">
    <property type="entry name" value="NADH-UBIQUINONE OXIDOREDUCTASE CHAIN 4"/>
    <property type="match status" value="1"/>
</dbReference>
<evidence type="ECO:0000256" key="5">
    <source>
        <dbReference type="ARBA" id="ARBA00023136"/>
    </source>
</evidence>
<dbReference type="GO" id="GO:0015990">
    <property type="term" value="P:electron transport coupled proton transport"/>
    <property type="evidence" value="ECO:0007669"/>
    <property type="project" value="TreeGrafter"/>
</dbReference>
<feature type="transmembrane region" description="Helical" evidence="6">
    <location>
        <begin position="366"/>
        <end position="383"/>
    </location>
</feature>
<feature type="transmembrane region" description="Helical" evidence="6">
    <location>
        <begin position="22"/>
        <end position="40"/>
    </location>
</feature>
<dbReference type="NCBIfam" id="NF004500">
    <property type="entry name" value="PRK05846.1-4"/>
    <property type="match status" value="1"/>
</dbReference>
<feature type="transmembrane region" description="Helical" evidence="6">
    <location>
        <begin position="403"/>
        <end position="423"/>
    </location>
</feature>
<dbReference type="GO" id="GO:0003954">
    <property type="term" value="F:NADH dehydrogenase activity"/>
    <property type="evidence" value="ECO:0007669"/>
    <property type="project" value="TreeGrafter"/>
</dbReference>
<feature type="transmembrane region" description="Helical" evidence="6">
    <location>
        <begin position="155"/>
        <end position="178"/>
    </location>
</feature>
<dbReference type="InterPro" id="IPR001750">
    <property type="entry name" value="ND/Mrp_TM"/>
</dbReference>
<accession>A0A381XRH3</accession>
<feature type="transmembrane region" description="Helical" evidence="6">
    <location>
        <begin position="74"/>
        <end position="93"/>
    </location>
</feature>
<keyword evidence="3 6" id="KW-0812">Transmembrane</keyword>
<evidence type="ECO:0000313" key="8">
    <source>
        <dbReference type="EMBL" id="SVA66843.1"/>
    </source>
</evidence>
<feature type="non-terminal residue" evidence="8">
    <location>
        <position position="1"/>
    </location>
</feature>
<comment type="similarity">
    <text evidence="2">Belongs to the complex I subunit 4 family.</text>
</comment>
<dbReference type="GO" id="GO:0042773">
    <property type="term" value="P:ATP synthesis coupled electron transport"/>
    <property type="evidence" value="ECO:0007669"/>
    <property type="project" value="InterPro"/>
</dbReference>
<dbReference type="PRINTS" id="PR01437">
    <property type="entry name" value="NUOXDRDTASE4"/>
</dbReference>
<feature type="transmembrane region" description="Helical" evidence="6">
    <location>
        <begin position="205"/>
        <end position="227"/>
    </location>
</feature>
<sequence>VPATGALVVAFLPRVRKDLTKLVALIFSTTTCALSLWLLSDFEYEKHSDMFQFVSRQSWISDFGISWSFGADGISLFLIVLTGLLFPIAFLAVDPEHNDRSYFAWMLLLEAGVMGVFCSLDLIVFFLCFEVVLVPMYFLISRWGHGNRSYAATKFFLFTMAGSALMLVGIITVAFLHADSVGGSITFDLVEIAESQSITQGTARWLFLTFALAFAVKIPIFPLHTWLPDAHTEAPTAGSVILAGVLLKLGAYGLIRFGLYLFPEASHFFAPVFLTLGVVGIIYGAVVAAMQKDLKRLVAYSSIAHLGFIVLGTFALNTEAIVGSVLQMVNHGISTGALFLLVGMIYERRHTRQIDELGGLQHSAPLMAGFFTVVMLSSIGLPGLNGFVGEFLILLGTFTAHRWWAVVATVGVVLAALYLLWAYQRVFHGPAEKENAEMTDLKTRETLVLLPLLALIVFLGIYPKPVINRMENSVKALVVHIEKHVSGFEEPVNRHSLGEIKIDIQQAEEGH</sequence>
<dbReference type="Pfam" id="PF00361">
    <property type="entry name" value="Proton_antipo_M"/>
    <property type="match status" value="1"/>
</dbReference>
<gene>
    <name evidence="8" type="ORF">METZ01_LOCUS119697</name>
</gene>
<evidence type="ECO:0000259" key="7">
    <source>
        <dbReference type="Pfam" id="PF00361"/>
    </source>
</evidence>
<feature type="transmembrane region" description="Helical" evidence="6">
    <location>
        <begin position="268"/>
        <end position="290"/>
    </location>
</feature>
<dbReference type="GO" id="GO:0048039">
    <property type="term" value="F:ubiquinone binding"/>
    <property type="evidence" value="ECO:0007669"/>
    <property type="project" value="TreeGrafter"/>
</dbReference>
<name>A0A381XRH3_9ZZZZ</name>
<organism evidence="8">
    <name type="scientific">marine metagenome</name>
    <dbReference type="NCBI Taxonomy" id="408172"/>
    <lineage>
        <taxon>unclassified sequences</taxon>
        <taxon>metagenomes</taxon>
        <taxon>ecological metagenomes</taxon>
    </lineage>
</organism>
<feature type="transmembrane region" description="Helical" evidence="6">
    <location>
        <begin position="297"/>
        <end position="316"/>
    </location>
</feature>
<feature type="transmembrane region" description="Helical" evidence="6">
    <location>
        <begin position="444"/>
        <end position="462"/>
    </location>
</feature>
<dbReference type="InterPro" id="IPR003918">
    <property type="entry name" value="NADH_UbQ_OxRdtase"/>
</dbReference>
<dbReference type="NCBIfam" id="TIGR01972">
    <property type="entry name" value="NDH_I_M"/>
    <property type="match status" value="1"/>
</dbReference>
<dbReference type="AlphaFoldDB" id="A0A381XRH3"/>
<evidence type="ECO:0000256" key="6">
    <source>
        <dbReference type="SAM" id="Phobius"/>
    </source>
</evidence>
<reference evidence="8" key="1">
    <citation type="submission" date="2018-05" db="EMBL/GenBank/DDBJ databases">
        <authorList>
            <person name="Lanie J.A."/>
            <person name="Ng W.-L."/>
            <person name="Kazmierczak K.M."/>
            <person name="Andrzejewski T.M."/>
            <person name="Davidsen T.M."/>
            <person name="Wayne K.J."/>
            <person name="Tettelin H."/>
            <person name="Glass J.I."/>
            <person name="Rusch D."/>
            <person name="Podicherti R."/>
            <person name="Tsui H.-C.T."/>
            <person name="Winkler M.E."/>
        </authorList>
    </citation>
    <scope>NUCLEOTIDE SEQUENCE</scope>
</reference>
<keyword evidence="5 6" id="KW-0472">Membrane</keyword>
<evidence type="ECO:0000256" key="4">
    <source>
        <dbReference type="ARBA" id="ARBA00022989"/>
    </source>
</evidence>